<dbReference type="PANTHER" id="PTHR38658">
    <property type="entry name" value="OXPP CYCLE PROTEIN OPCA-RELATED"/>
    <property type="match status" value="1"/>
</dbReference>
<comment type="function">
    <text evidence="2">Hydrolysis of 6-phosphogluconolactone to 6-phosphogluconate.</text>
</comment>
<dbReference type="GO" id="GO:0006098">
    <property type="term" value="P:pentose-phosphate shunt"/>
    <property type="evidence" value="ECO:0007669"/>
    <property type="project" value="UniProtKB-UniPathway"/>
</dbReference>
<dbReference type="PANTHER" id="PTHR38658:SF1">
    <property type="entry name" value="OXPP CYCLE PROTEIN OPCA-RELATED"/>
    <property type="match status" value="1"/>
</dbReference>
<dbReference type="Gene3D" id="3.40.50.1360">
    <property type="match status" value="1"/>
</dbReference>
<dbReference type="InterPro" id="IPR004555">
    <property type="entry name" value="G6PDH_assembly_OpcA"/>
</dbReference>
<dbReference type="EC" id="3.1.1.31" evidence="4"/>
<dbReference type="InterPro" id="IPR006148">
    <property type="entry name" value="Glc/Gal-6P_isomerase"/>
</dbReference>
<dbReference type="UniPathway" id="UPA00115">
    <property type="reaction ID" value="UER00409"/>
</dbReference>
<gene>
    <name evidence="9" type="ORF">SAMN05192584_103123</name>
</gene>
<dbReference type="Proteomes" id="UP000198928">
    <property type="component" value="Unassembled WGS sequence"/>
</dbReference>
<dbReference type="SUPFAM" id="SSF100950">
    <property type="entry name" value="NagB/RpiA/CoA transferase-like"/>
    <property type="match status" value="1"/>
</dbReference>
<dbReference type="InterPro" id="IPR046801">
    <property type="entry name" value="OpcA_G6PD_N"/>
</dbReference>
<dbReference type="RefSeq" id="WP_093848339.1">
    <property type="nucleotide sequence ID" value="NZ_FOSG01000003.1"/>
</dbReference>
<feature type="domain" description="Glucosamine/galactosamine-6-phosphate isomerase" evidence="6">
    <location>
        <begin position="345"/>
        <end position="585"/>
    </location>
</feature>
<evidence type="ECO:0000256" key="3">
    <source>
        <dbReference type="ARBA" id="ARBA00004961"/>
    </source>
</evidence>
<feature type="domain" description="Glucose-6-phosphate dehydrogenase assembly protein OpcA C-terminal" evidence="8">
    <location>
        <begin position="170"/>
        <end position="298"/>
    </location>
</feature>
<dbReference type="InterPro" id="IPR037171">
    <property type="entry name" value="NagB/RpiA_transferase-like"/>
</dbReference>
<proteinExistence type="predicted"/>
<name>A0A1I3W5U3_9ACTN</name>
<organism evidence="9 10">
    <name type="scientific">Streptomyces pini</name>
    <dbReference type="NCBI Taxonomy" id="1520580"/>
    <lineage>
        <taxon>Bacteria</taxon>
        <taxon>Bacillati</taxon>
        <taxon>Actinomycetota</taxon>
        <taxon>Actinomycetes</taxon>
        <taxon>Kitasatosporales</taxon>
        <taxon>Streptomycetaceae</taxon>
        <taxon>Streptomyces</taxon>
    </lineage>
</organism>
<evidence type="ECO:0000256" key="2">
    <source>
        <dbReference type="ARBA" id="ARBA00002681"/>
    </source>
</evidence>
<keyword evidence="10" id="KW-1185">Reference proteome</keyword>
<evidence type="ECO:0000313" key="10">
    <source>
        <dbReference type="Proteomes" id="UP000198928"/>
    </source>
</evidence>
<dbReference type="NCBIfam" id="TIGR00534">
    <property type="entry name" value="OpcA"/>
    <property type="match status" value="1"/>
</dbReference>
<evidence type="ECO:0000259" key="8">
    <source>
        <dbReference type="Pfam" id="PF20171"/>
    </source>
</evidence>
<dbReference type="InterPro" id="IPR005900">
    <property type="entry name" value="6-phosphogluconolactonase_DevB"/>
</dbReference>
<evidence type="ECO:0000256" key="1">
    <source>
        <dbReference type="ARBA" id="ARBA00000832"/>
    </source>
</evidence>
<dbReference type="EMBL" id="FOSG01000003">
    <property type="protein sequence ID" value="SFK01781.1"/>
    <property type="molecule type" value="Genomic_DNA"/>
</dbReference>
<dbReference type="GO" id="GO:0017057">
    <property type="term" value="F:6-phosphogluconolactonase activity"/>
    <property type="evidence" value="ECO:0007669"/>
    <property type="project" value="UniProtKB-EC"/>
</dbReference>
<evidence type="ECO:0000313" key="9">
    <source>
        <dbReference type="EMBL" id="SFK01781.1"/>
    </source>
</evidence>
<dbReference type="InterPro" id="IPR046802">
    <property type="entry name" value="OpcA_G6PD_C"/>
</dbReference>
<accession>A0A1I3W5U3</accession>
<protein>
    <recommendedName>
        <fullName evidence="5">6-phosphogluconolactonase</fullName>
        <ecNumber evidence="4">3.1.1.31</ecNumber>
    </recommendedName>
</protein>
<dbReference type="Pfam" id="PF10128">
    <property type="entry name" value="OpcA_G6PD_assem"/>
    <property type="match status" value="1"/>
</dbReference>
<dbReference type="Pfam" id="PF01182">
    <property type="entry name" value="Glucosamine_iso"/>
    <property type="match status" value="1"/>
</dbReference>
<evidence type="ECO:0000259" key="7">
    <source>
        <dbReference type="Pfam" id="PF10128"/>
    </source>
</evidence>
<comment type="catalytic activity">
    <reaction evidence="1">
        <text>6-phospho-D-glucono-1,5-lactone + H2O = 6-phospho-D-gluconate + H(+)</text>
        <dbReference type="Rhea" id="RHEA:12556"/>
        <dbReference type="ChEBI" id="CHEBI:15377"/>
        <dbReference type="ChEBI" id="CHEBI:15378"/>
        <dbReference type="ChEBI" id="CHEBI:57955"/>
        <dbReference type="ChEBI" id="CHEBI:58759"/>
        <dbReference type="EC" id="3.1.1.31"/>
    </reaction>
</comment>
<evidence type="ECO:0000256" key="5">
    <source>
        <dbReference type="ARBA" id="ARBA00020337"/>
    </source>
</evidence>
<comment type="pathway">
    <text evidence="3">Carbohydrate degradation; pentose phosphate pathway; D-ribulose 5-phosphate from D-glucose 6-phosphate (oxidative stage): step 2/3.</text>
</comment>
<dbReference type="Pfam" id="PF20171">
    <property type="entry name" value="OpcA_G6PD_C"/>
    <property type="match status" value="1"/>
</dbReference>
<dbReference type="OrthoDB" id="128564at2"/>
<dbReference type="CDD" id="cd01400">
    <property type="entry name" value="6PGL"/>
    <property type="match status" value="1"/>
</dbReference>
<evidence type="ECO:0000259" key="6">
    <source>
        <dbReference type="Pfam" id="PF01182"/>
    </source>
</evidence>
<feature type="domain" description="Glucose-6-phosphate dehydrogenase assembly protein OpcA N-terminal" evidence="7">
    <location>
        <begin position="51"/>
        <end position="165"/>
    </location>
</feature>
<dbReference type="GO" id="GO:0005975">
    <property type="term" value="P:carbohydrate metabolic process"/>
    <property type="evidence" value="ECO:0007669"/>
    <property type="project" value="InterPro"/>
</dbReference>
<dbReference type="AlphaFoldDB" id="A0A1I3W5U3"/>
<reference evidence="10" key="1">
    <citation type="submission" date="2016-10" db="EMBL/GenBank/DDBJ databases">
        <authorList>
            <person name="Varghese N."/>
            <person name="Submissions S."/>
        </authorList>
    </citation>
    <scope>NUCLEOTIDE SEQUENCE [LARGE SCALE GENOMIC DNA]</scope>
    <source>
        <strain evidence="10">PL19</strain>
    </source>
</reference>
<dbReference type="NCBIfam" id="TIGR01198">
    <property type="entry name" value="pgl"/>
    <property type="match status" value="1"/>
</dbReference>
<sequence>MNIDLTDTTSGRINAALVRARRAMGSPAVGMVLTLVIVTDEGSHYDALKAASDASKEHPSRILVVVRRPGRSPRDRAMARLDAEVRVGGETGTGETVLLRLHGELANHAHSVVLPLLLPDAPVVLWWPADPPEYPSKDPLGALAQRRITDAAETEDPVAALRGRAASYAPGDTDLAWTRVTLWRSVLAAALDQKQARVTRAVVEGEEYNPSSELLALWLADRLGVPVERVLSGGPGITAVRLATEEGDICLERGDGSLATLSVPGQPDRSVALHRRSTAELIAEELRRLDPDETYAGAVRFGLDRLVRGQVAQVEAVEAAQAQAQAEAARAPGGEQAPPQIVVHPDKERMARATAARLITAIVDAQAARGRAHVALTGGRGGNALLAALAQAPGRSGVDWSRVDLWWGDERFLPEGDPDRNHTQAREAVLDALPLEPSRVHPMPAGDGPHGDDVDAAAEAYAAELAAAAGESGPGGGTGGDGTGGAVPAFDVLLLGLGPDTHVASLFPGHPAVRETGRTVVGVRRAPKPPPTRISLTLPALRAAREVWLLAAGEDKAEAAADALTAGDPARTPAAGARGHERTLWILDEKAAARLPESVRS</sequence>
<evidence type="ECO:0000256" key="4">
    <source>
        <dbReference type="ARBA" id="ARBA00013198"/>
    </source>
</evidence>